<dbReference type="STRING" id="1159017.SAMN02927930_01519"/>
<feature type="transmembrane region" description="Helical" evidence="6">
    <location>
        <begin position="133"/>
        <end position="154"/>
    </location>
</feature>
<accession>A0A1G6D3U8</accession>
<evidence type="ECO:0000256" key="1">
    <source>
        <dbReference type="ARBA" id="ARBA00004141"/>
    </source>
</evidence>
<feature type="transmembrane region" description="Helical" evidence="6">
    <location>
        <begin position="67"/>
        <end position="85"/>
    </location>
</feature>
<dbReference type="Proteomes" id="UP000199626">
    <property type="component" value="Unassembled WGS sequence"/>
</dbReference>
<keyword evidence="4 6" id="KW-1133">Transmembrane helix</keyword>
<dbReference type="Pfam" id="PF01169">
    <property type="entry name" value="GDT1"/>
    <property type="match status" value="2"/>
</dbReference>
<dbReference type="EMBL" id="FMXN01000008">
    <property type="protein sequence ID" value="SDB39844.1"/>
    <property type="molecule type" value="Genomic_DNA"/>
</dbReference>
<evidence type="ECO:0000313" key="7">
    <source>
        <dbReference type="EMBL" id="SDB39844.1"/>
    </source>
</evidence>
<organism evidence="7 8">
    <name type="scientific">Pseudidiomarina indica</name>
    <dbReference type="NCBI Taxonomy" id="1159017"/>
    <lineage>
        <taxon>Bacteria</taxon>
        <taxon>Pseudomonadati</taxon>
        <taxon>Pseudomonadota</taxon>
        <taxon>Gammaproteobacteria</taxon>
        <taxon>Alteromonadales</taxon>
        <taxon>Idiomarinaceae</taxon>
        <taxon>Pseudidiomarina</taxon>
    </lineage>
</organism>
<dbReference type="GO" id="GO:0016020">
    <property type="term" value="C:membrane"/>
    <property type="evidence" value="ECO:0007669"/>
    <property type="project" value="UniProtKB-SubCell"/>
</dbReference>
<keyword evidence="5 6" id="KW-0472">Membrane</keyword>
<gene>
    <name evidence="7" type="ORF">SAMN02927930_01519</name>
</gene>
<evidence type="ECO:0000256" key="6">
    <source>
        <dbReference type="RuleBase" id="RU365102"/>
    </source>
</evidence>
<keyword evidence="3 6" id="KW-0812">Transmembrane</keyword>
<feature type="transmembrane region" description="Helical" evidence="6">
    <location>
        <begin position="166"/>
        <end position="184"/>
    </location>
</feature>
<keyword evidence="8" id="KW-1185">Reference proteome</keyword>
<evidence type="ECO:0000256" key="5">
    <source>
        <dbReference type="ARBA" id="ARBA00023136"/>
    </source>
</evidence>
<name>A0A1G6D3U8_9GAMM</name>
<protein>
    <recommendedName>
        <fullName evidence="6">GDT1 family protein</fullName>
    </recommendedName>
</protein>
<evidence type="ECO:0000256" key="3">
    <source>
        <dbReference type="ARBA" id="ARBA00022692"/>
    </source>
</evidence>
<evidence type="ECO:0000313" key="8">
    <source>
        <dbReference type="Proteomes" id="UP000199626"/>
    </source>
</evidence>
<dbReference type="RefSeq" id="WP_092593316.1">
    <property type="nucleotide sequence ID" value="NZ_FMXN01000008.1"/>
</dbReference>
<feature type="transmembrane region" description="Helical" evidence="6">
    <location>
        <begin position="35"/>
        <end position="55"/>
    </location>
</feature>
<comment type="similarity">
    <text evidence="2 6">Belongs to the GDT1 family.</text>
</comment>
<proteinExistence type="inferred from homology"/>
<dbReference type="AlphaFoldDB" id="A0A1G6D3U8"/>
<dbReference type="OrthoDB" id="9801356at2"/>
<sequence>MDAFLTSTATVAIAEIGDKTQFLSLLLAARYRHKWSIIAGIFVATLLNHLVSAWFGQWLMTVIPPHIATYLVAACFIVVGLWVLFPDKIDDNEGKTVRRYGTFVATLVLFFVAEIGDKTQIATVVLGAQYNQVIAVTLGTTLGMMLANVPVVLLGERIMKVFPLSWARYAAAMIFITLGVLALIT</sequence>
<comment type="subcellular location">
    <subcellularLocation>
        <location evidence="1 6">Membrane</location>
        <topology evidence="1 6">Multi-pass membrane protein</topology>
    </subcellularLocation>
</comment>
<dbReference type="InterPro" id="IPR001727">
    <property type="entry name" value="GDT1-like"/>
</dbReference>
<dbReference type="PANTHER" id="PTHR12608:SF1">
    <property type="entry name" value="TRANSMEMBRANE PROTEIN 165"/>
    <property type="match status" value="1"/>
</dbReference>
<reference evidence="8" key="1">
    <citation type="submission" date="2016-10" db="EMBL/GenBank/DDBJ databases">
        <authorList>
            <person name="Varghese N."/>
            <person name="Submissions S."/>
        </authorList>
    </citation>
    <scope>NUCLEOTIDE SEQUENCE [LARGE SCALE GENOMIC DNA]</scope>
    <source>
        <strain evidence="8">CGMCC 1.10824</strain>
    </source>
</reference>
<evidence type="ECO:0000256" key="4">
    <source>
        <dbReference type="ARBA" id="ARBA00022989"/>
    </source>
</evidence>
<dbReference type="PANTHER" id="PTHR12608">
    <property type="entry name" value="TRANSMEMBRANE PROTEIN HTP-1 RELATED"/>
    <property type="match status" value="1"/>
</dbReference>
<dbReference type="GO" id="GO:0046873">
    <property type="term" value="F:metal ion transmembrane transporter activity"/>
    <property type="evidence" value="ECO:0007669"/>
    <property type="project" value="InterPro"/>
</dbReference>
<evidence type="ECO:0000256" key="2">
    <source>
        <dbReference type="ARBA" id="ARBA00009190"/>
    </source>
</evidence>
<feature type="transmembrane region" description="Helical" evidence="6">
    <location>
        <begin position="97"/>
        <end position="113"/>
    </location>
</feature>